<dbReference type="OrthoDB" id="5522567at2"/>
<evidence type="ECO:0000313" key="2">
    <source>
        <dbReference type="EMBL" id="ATB26917.1"/>
    </source>
</evidence>
<evidence type="ECO:0000313" key="3">
    <source>
        <dbReference type="Proteomes" id="UP000217289"/>
    </source>
</evidence>
<evidence type="ECO:0000256" key="1">
    <source>
        <dbReference type="SAM" id="MobiDB-lite"/>
    </source>
</evidence>
<dbReference type="Proteomes" id="UP000217289">
    <property type="component" value="Chromosome"/>
</dbReference>
<feature type="region of interest" description="Disordered" evidence="1">
    <location>
        <begin position="51"/>
        <end position="70"/>
    </location>
</feature>
<protein>
    <submittedName>
        <fullName evidence="2">Uncharacterized protein</fullName>
    </submittedName>
</protein>
<dbReference type="RefSeq" id="WP_095975794.1">
    <property type="nucleotide sequence ID" value="NZ_CP022163.1"/>
</dbReference>
<dbReference type="EMBL" id="CP022163">
    <property type="protein sequence ID" value="ATB26917.1"/>
    <property type="molecule type" value="Genomic_DNA"/>
</dbReference>
<organism evidence="2 3">
    <name type="scientific">Melittangium boletus DSM 14713</name>
    <dbReference type="NCBI Taxonomy" id="1294270"/>
    <lineage>
        <taxon>Bacteria</taxon>
        <taxon>Pseudomonadati</taxon>
        <taxon>Myxococcota</taxon>
        <taxon>Myxococcia</taxon>
        <taxon>Myxococcales</taxon>
        <taxon>Cystobacterineae</taxon>
        <taxon>Archangiaceae</taxon>
        <taxon>Melittangium</taxon>
    </lineage>
</organism>
<accession>A0A286NV30</accession>
<dbReference type="KEGG" id="mbd:MEBOL_000352"/>
<name>A0A286NV30_9BACT</name>
<reference evidence="2 3" key="1">
    <citation type="submission" date="2017-06" db="EMBL/GenBank/DDBJ databases">
        <authorList>
            <person name="Kim H.J."/>
            <person name="Triplett B.A."/>
        </authorList>
    </citation>
    <scope>NUCLEOTIDE SEQUENCE [LARGE SCALE GENOMIC DNA]</scope>
    <source>
        <strain evidence="2 3">DSM 14713</strain>
    </source>
</reference>
<gene>
    <name evidence="2" type="ORF">MEBOL_000352</name>
</gene>
<keyword evidence="3" id="KW-1185">Reference proteome</keyword>
<proteinExistence type="predicted"/>
<sequence length="256" mass="29376">MMNLMMLSDAQQVIGRLWSEDPPQEQRRVLLLARDALDFISASGQWYPFQDFREGHGPHDSSTSLEESPARSGLLARTTQFFESLLDEPSTVDARAHIQTILDALRFISATRQGKSLEEFIQRTESNDPPMVVASFETKEQADDWLKSHPSPPVFAEVLIGNSYHDVVYDRATNFRRLPRNRHFEWYLGWLEQNDPPVASASFATRDEAETWLKNQAHPPPRTWVLIAGEFYLAVFHPNVNHRALYPISMAIRDVL</sequence>
<dbReference type="AlphaFoldDB" id="A0A286NV30"/>